<keyword evidence="1" id="KW-1133">Transmembrane helix</keyword>
<evidence type="ECO:0000313" key="4">
    <source>
        <dbReference type="Proteomes" id="UP001596074"/>
    </source>
</evidence>
<dbReference type="InterPro" id="IPR006016">
    <property type="entry name" value="UspA"/>
</dbReference>
<evidence type="ECO:0000259" key="2">
    <source>
        <dbReference type="Pfam" id="PF00582"/>
    </source>
</evidence>
<protein>
    <submittedName>
        <fullName evidence="3">Universal stress protein</fullName>
    </submittedName>
</protein>
<name>A0ABW0ZZD9_9ACTN</name>
<accession>A0ABW0ZZD9</accession>
<evidence type="ECO:0000256" key="1">
    <source>
        <dbReference type="SAM" id="Phobius"/>
    </source>
</evidence>
<proteinExistence type="predicted"/>
<reference evidence="4" key="1">
    <citation type="journal article" date="2019" name="Int. J. Syst. Evol. Microbiol.">
        <title>The Global Catalogue of Microorganisms (GCM) 10K type strain sequencing project: providing services to taxonomists for standard genome sequencing and annotation.</title>
        <authorList>
            <consortium name="The Broad Institute Genomics Platform"/>
            <consortium name="The Broad Institute Genome Sequencing Center for Infectious Disease"/>
            <person name="Wu L."/>
            <person name="Ma J."/>
        </authorList>
    </citation>
    <scope>NUCLEOTIDE SEQUENCE [LARGE SCALE GENOMIC DNA]</scope>
    <source>
        <strain evidence="4">KCTC 42087</strain>
    </source>
</reference>
<dbReference type="RefSeq" id="WP_378283939.1">
    <property type="nucleotide sequence ID" value="NZ_JBHSON010000030.1"/>
</dbReference>
<keyword evidence="1" id="KW-0472">Membrane</keyword>
<dbReference type="Gene3D" id="3.40.50.620">
    <property type="entry name" value="HUPs"/>
    <property type="match status" value="1"/>
</dbReference>
<dbReference type="Proteomes" id="UP001596074">
    <property type="component" value="Unassembled WGS sequence"/>
</dbReference>
<dbReference type="Pfam" id="PF00582">
    <property type="entry name" value="Usp"/>
    <property type="match status" value="1"/>
</dbReference>
<dbReference type="EMBL" id="JBHSON010000030">
    <property type="protein sequence ID" value="MFC5748286.1"/>
    <property type="molecule type" value="Genomic_DNA"/>
</dbReference>
<keyword evidence="4" id="KW-1185">Reference proteome</keyword>
<feature type="domain" description="UspA" evidence="2">
    <location>
        <begin position="8"/>
        <end position="42"/>
    </location>
</feature>
<dbReference type="SUPFAM" id="SSF52402">
    <property type="entry name" value="Adenine nucleotide alpha hydrolases-like"/>
    <property type="match status" value="1"/>
</dbReference>
<organism evidence="3 4">
    <name type="scientific">Actinomadura rugatobispora</name>
    <dbReference type="NCBI Taxonomy" id="1994"/>
    <lineage>
        <taxon>Bacteria</taxon>
        <taxon>Bacillati</taxon>
        <taxon>Actinomycetota</taxon>
        <taxon>Actinomycetes</taxon>
        <taxon>Streptosporangiales</taxon>
        <taxon>Thermomonosporaceae</taxon>
        <taxon>Actinomadura</taxon>
    </lineage>
</organism>
<gene>
    <name evidence="3" type="ORF">ACFPZN_21880</name>
</gene>
<dbReference type="InterPro" id="IPR014729">
    <property type="entry name" value="Rossmann-like_a/b/a_fold"/>
</dbReference>
<feature type="transmembrane region" description="Helical" evidence="1">
    <location>
        <begin position="20"/>
        <end position="39"/>
    </location>
</feature>
<keyword evidence="1" id="KW-0812">Transmembrane</keyword>
<sequence length="42" mass="4146">MLPAPRGAASSGVRLLVAGLHGLGGVRGLLLGSVSYALLHHA</sequence>
<comment type="caution">
    <text evidence="3">The sequence shown here is derived from an EMBL/GenBank/DDBJ whole genome shotgun (WGS) entry which is preliminary data.</text>
</comment>
<evidence type="ECO:0000313" key="3">
    <source>
        <dbReference type="EMBL" id="MFC5748286.1"/>
    </source>
</evidence>